<comment type="caution">
    <text evidence="15">The sequence shown here is derived from an EMBL/GenBank/DDBJ whole genome shotgun (WGS) entry which is preliminary data.</text>
</comment>
<feature type="domain" description="GAF" evidence="14">
    <location>
        <begin position="17"/>
        <end position="164"/>
    </location>
</feature>
<dbReference type="Gene3D" id="3.50.30.10">
    <property type="entry name" value="Phosphohistidine domain"/>
    <property type="match status" value="1"/>
</dbReference>
<evidence type="ECO:0000256" key="13">
    <source>
        <dbReference type="ARBA" id="ARBA00022842"/>
    </source>
</evidence>
<name>A0ABQ6E0D0_9GAMM</name>
<keyword evidence="16" id="KW-1185">Reference proteome</keyword>
<evidence type="ECO:0000256" key="11">
    <source>
        <dbReference type="ARBA" id="ARBA00022723"/>
    </source>
</evidence>
<evidence type="ECO:0000256" key="1">
    <source>
        <dbReference type="ARBA" id="ARBA00000683"/>
    </source>
</evidence>
<comment type="catalytic activity">
    <reaction evidence="1">
        <text>L-histidyl-[protein] + phosphoenolpyruvate = N(pros)-phospho-L-histidyl-[protein] + pyruvate</text>
        <dbReference type="Rhea" id="RHEA:23880"/>
        <dbReference type="Rhea" id="RHEA-COMP:9745"/>
        <dbReference type="Rhea" id="RHEA-COMP:9746"/>
        <dbReference type="ChEBI" id="CHEBI:15361"/>
        <dbReference type="ChEBI" id="CHEBI:29979"/>
        <dbReference type="ChEBI" id="CHEBI:58702"/>
        <dbReference type="ChEBI" id="CHEBI:64837"/>
        <dbReference type="EC" id="2.7.3.9"/>
    </reaction>
</comment>
<dbReference type="PANTHER" id="PTHR46244:SF1">
    <property type="entry name" value="PHOSPHOENOLPYRUVATE-DEPENDENT PHOSPHOTRANSFERASE SYSTEM"/>
    <property type="match status" value="1"/>
</dbReference>
<dbReference type="InterPro" id="IPR036637">
    <property type="entry name" value="Phosphohistidine_dom_sf"/>
</dbReference>
<comment type="similarity">
    <text evidence="4">Belongs to the PEP-utilizing enzyme family.</text>
</comment>
<evidence type="ECO:0000313" key="15">
    <source>
        <dbReference type="EMBL" id="GLS90896.1"/>
    </source>
</evidence>
<gene>
    <name evidence="15" type="primary">ptsI-1</name>
    <name evidence="15" type="ORF">GCM10007916_19630</name>
</gene>
<sequence>MLSQLRHIVEQVGSATNLAMAMDTLVKQTRLVMEVDCCSIYITDENAQQLNLMASEGLLREGGELQHLKFGEGIVGLIHQKGEPFNLANISEHPHYKFLPGSQEDSFNSFLGTPIIHQRQVLGVLVAQQKTPRLFSELEESFLFTLAMHLSSVLANSGLRLQIDEHQQPSRSLHIQGSPASSGIAIAPAHVVRPILTLDEVKIEKSKSSIKEILLFEMMVKKCSDEFSNMAITLKEQLSKEAFAMFDIYSHVLKDNAFLSAIRLQINEHKLTASSAIKVVSESYIRQFEAMTDSYLKERASDIRDVAQRLLYHLTQQVDDNVELPDKLILVANEVTLSMLASIPPKNLQGIISVHGGISSHVAILARALGVPAVMGLPLSLTKLNNQPLIIDGYAGSVVMLPTPELLQHYQQLLNEENELKVLVSSGEHKQAITLDGEEIEILLNTGLNANQHGAVEGHFNGIGLYRSELPFMLTDVFPTELEQVNIYKALLEQYTNVSVTMRTLDIGGDKQLSYFPIVEENPFLGWRGIRLTLDHPEIFLMQIRGMLRANLETQNLRILLPMVSAIEEVVEAKLLIHQAWNEIKYELELSADEFPLPHIGAMIEVPASIFIIRQLAQQLDFLSIGSNDLIQYLLAVDRNNSRVASLYDSYHPAVLQCLKMIMENARAYDIEISICGELAGDPIGSMILLGLGYNKLSMNANNMGKVKYLIKKVSKHELEDCIEQALQVNSGLEIRTIFVNFLDEKGLGGFIRAGKS</sequence>
<evidence type="ECO:0000256" key="3">
    <source>
        <dbReference type="ARBA" id="ARBA00004496"/>
    </source>
</evidence>
<comment type="subcellular location">
    <subcellularLocation>
        <location evidence="3">Cytoplasm</location>
    </subcellularLocation>
</comment>
<dbReference type="Pfam" id="PF02896">
    <property type="entry name" value="PEP-utilizers_C"/>
    <property type="match status" value="1"/>
</dbReference>
<dbReference type="Pfam" id="PF01590">
    <property type="entry name" value="GAF"/>
    <property type="match status" value="1"/>
</dbReference>
<dbReference type="PRINTS" id="PR01736">
    <property type="entry name" value="PHPHTRNFRASE"/>
</dbReference>
<dbReference type="Gene3D" id="3.30.450.40">
    <property type="match status" value="1"/>
</dbReference>
<evidence type="ECO:0000256" key="7">
    <source>
        <dbReference type="ARBA" id="ARBA00022490"/>
    </source>
</evidence>
<keyword evidence="9" id="KW-0808">Transferase</keyword>
<evidence type="ECO:0000256" key="10">
    <source>
        <dbReference type="ARBA" id="ARBA00022683"/>
    </source>
</evidence>
<evidence type="ECO:0000256" key="2">
    <source>
        <dbReference type="ARBA" id="ARBA00001946"/>
    </source>
</evidence>
<dbReference type="SMART" id="SM00065">
    <property type="entry name" value="GAF"/>
    <property type="match status" value="1"/>
</dbReference>
<dbReference type="InterPro" id="IPR036618">
    <property type="entry name" value="PtsI_HPr-bd_sf"/>
</dbReference>
<evidence type="ECO:0000256" key="12">
    <source>
        <dbReference type="ARBA" id="ARBA00022777"/>
    </source>
</evidence>
<dbReference type="SUPFAM" id="SSF52009">
    <property type="entry name" value="Phosphohistidine domain"/>
    <property type="match status" value="1"/>
</dbReference>
<dbReference type="Gene3D" id="1.10.274.10">
    <property type="entry name" value="PtsI, HPr-binding domain"/>
    <property type="match status" value="1"/>
</dbReference>
<evidence type="ECO:0000256" key="8">
    <source>
        <dbReference type="ARBA" id="ARBA00022597"/>
    </source>
</evidence>
<keyword evidence="13" id="KW-0460">Magnesium</keyword>
<dbReference type="InterPro" id="IPR003018">
    <property type="entry name" value="GAF"/>
</dbReference>
<dbReference type="InterPro" id="IPR023151">
    <property type="entry name" value="PEP_util_CS"/>
</dbReference>
<keyword evidence="7" id="KW-0963">Cytoplasm</keyword>
<dbReference type="NCBIfam" id="TIGR01417">
    <property type="entry name" value="PTS_I_fam"/>
    <property type="match status" value="1"/>
</dbReference>
<keyword evidence="6" id="KW-0813">Transport</keyword>
<dbReference type="InterPro" id="IPR050499">
    <property type="entry name" value="PEP-utilizing_PTS_enzyme"/>
</dbReference>
<reference evidence="16" key="1">
    <citation type="journal article" date="2019" name="Int. J. Syst. Evol. Microbiol.">
        <title>The Global Catalogue of Microorganisms (GCM) 10K type strain sequencing project: providing services to taxonomists for standard genome sequencing and annotation.</title>
        <authorList>
            <consortium name="The Broad Institute Genomics Platform"/>
            <consortium name="The Broad Institute Genome Sequencing Center for Infectious Disease"/>
            <person name="Wu L."/>
            <person name="Ma J."/>
        </authorList>
    </citation>
    <scope>NUCLEOTIDE SEQUENCE [LARGE SCALE GENOMIC DNA]</scope>
    <source>
        <strain evidence="16">NBRC 103166</strain>
    </source>
</reference>
<keyword evidence="12" id="KW-0418">Kinase</keyword>
<dbReference type="InterPro" id="IPR008731">
    <property type="entry name" value="PTS_EIN"/>
</dbReference>
<dbReference type="SUPFAM" id="SSF51621">
    <property type="entry name" value="Phosphoenolpyruvate/pyruvate domain"/>
    <property type="match status" value="1"/>
</dbReference>
<dbReference type="SUPFAM" id="SSF55781">
    <property type="entry name" value="GAF domain-like"/>
    <property type="match status" value="1"/>
</dbReference>
<dbReference type="InterPro" id="IPR040442">
    <property type="entry name" value="Pyrv_kinase-like_dom_sf"/>
</dbReference>
<protein>
    <recommendedName>
        <fullName evidence="5">phosphoenolpyruvate--protein phosphotransferase</fullName>
        <ecNumber evidence="5">2.7.3.9</ecNumber>
    </recommendedName>
</protein>
<dbReference type="InterPro" id="IPR015813">
    <property type="entry name" value="Pyrv/PenolPyrv_kinase-like_dom"/>
</dbReference>
<evidence type="ECO:0000256" key="6">
    <source>
        <dbReference type="ARBA" id="ARBA00022448"/>
    </source>
</evidence>
<organism evidence="15 16">
    <name type="scientific">Psychromonas marina</name>
    <dbReference type="NCBI Taxonomy" id="88364"/>
    <lineage>
        <taxon>Bacteria</taxon>
        <taxon>Pseudomonadati</taxon>
        <taxon>Pseudomonadota</taxon>
        <taxon>Gammaproteobacteria</taxon>
        <taxon>Alteromonadales</taxon>
        <taxon>Psychromonadaceae</taxon>
        <taxon>Psychromonas</taxon>
    </lineage>
</organism>
<dbReference type="Pfam" id="PF05524">
    <property type="entry name" value="PEP-utilisers_N"/>
    <property type="match status" value="1"/>
</dbReference>
<dbReference type="SUPFAM" id="SSF47831">
    <property type="entry name" value="Enzyme I of the PEP:sugar phosphotransferase system HPr-binding (sub)domain"/>
    <property type="match status" value="1"/>
</dbReference>
<dbReference type="InterPro" id="IPR000121">
    <property type="entry name" value="PEP_util_C"/>
</dbReference>
<dbReference type="Proteomes" id="UP001157353">
    <property type="component" value="Unassembled WGS sequence"/>
</dbReference>
<proteinExistence type="inferred from homology"/>
<keyword evidence="8" id="KW-0762">Sugar transport</keyword>
<evidence type="ECO:0000259" key="14">
    <source>
        <dbReference type="SMART" id="SM00065"/>
    </source>
</evidence>
<evidence type="ECO:0000256" key="5">
    <source>
        <dbReference type="ARBA" id="ARBA00012232"/>
    </source>
</evidence>
<accession>A0ABQ6E0D0</accession>
<dbReference type="RefSeq" id="WP_284204010.1">
    <property type="nucleotide sequence ID" value="NZ_BSPQ01000005.1"/>
</dbReference>
<comment type="cofactor">
    <cofactor evidence="2">
        <name>Mg(2+)</name>
        <dbReference type="ChEBI" id="CHEBI:18420"/>
    </cofactor>
</comment>
<dbReference type="PROSITE" id="PS00742">
    <property type="entry name" value="PEP_ENZYMES_2"/>
    <property type="match status" value="1"/>
</dbReference>
<dbReference type="PANTHER" id="PTHR46244">
    <property type="entry name" value="PHOSPHOENOLPYRUVATE-PROTEIN PHOSPHOTRANSFERASE"/>
    <property type="match status" value="1"/>
</dbReference>
<dbReference type="EMBL" id="BSPQ01000005">
    <property type="protein sequence ID" value="GLS90896.1"/>
    <property type="molecule type" value="Genomic_DNA"/>
</dbReference>
<dbReference type="InterPro" id="IPR029016">
    <property type="entry name" value="GAF-like_dom_sf"/>
</dbReference>
<dbReference type="EC" id="2.7.3.9" evidence="5"/>
<dbReference type="InterPro" id="IPR008279">
    <property type="entry name" value="PEP-util_enz_mobile_dom"/>
</dbReference>
<dbReference type="NCBIfam" id="NF008283">
    <property type="entry name" value="PRK11061.1"/>
    <property type="match status" value="1"/>
</dbReference>
<dbReference type="Pfam" id="PF00391">
    <property type="entry name" value="PEP-utilizers"/>
    <property type="match status" value="1"/>
</dbReference>
<dbReference type="Gene3D" id="3.20.20.60">
    <property type="entry name" value="Phosphoenolpyruvate-binding domains"/>
    <property type="match status" value="1"/>
</dbReference>
<evidence type="ECO:0000256" key="4">
    <source>
        <dbReference type="ARBA" id="ARBA00007837"/>
    </source>
</evidence>
<evidence type="ECO:0000313" key="16">
    <source>
        <dbReference type="Proteomes" id="UP001157353"/>
    </source>
</evidence>
<keyword evidence="10" id="KW-0598">Phosphotransferase system</keyword>
<dbReference type="InterPro" id="IPR006318">
    <property type="entry name" value="PTS_EI-like"/>
</dbReference>
<evidence type="ECO:0000256" key="9">
    <source>
        <dbReference type="ARBA" id="ARBA00022679"/>
    </source>
</evidence>
<keyword evidence="11" id="KW-0479">Metal-binding</keyword>